<dbReference type="PANTHER" id="PTHR33112">
    <property type="entry name" value="DOMAIN PROTEIN, PUTATIVE-RELATED"/>
    <property type="match status" value="1"/>
</dbReference>
<evidence type="ECO:0000313" key="2">
    <source>
        <dbReference type="Proteomes" id="UP000566819"/>
    </source>
</evidence>
<reference evidence="1 2" key="1">
    <citation type="submission" date="2020-03" db="EMBL/GenBank/DDBJ databases">
        <title>Draft Genome Sequence of Cudoniella acicularis.</title>
        <authorList>
            <person name="Buettner E."/>
            <person name="Kellner H."/>
        </authorList>
    </citation>
    <scope>NUCLEOTIDE SEQUENCE [LARGE SCALE GENOMIC DNA]</scope>
    <source>
        <strain evidence="1 2">DSM 108380</strain>
    </source>
</reference>
<protein>
    <submittedName>
        <fullName evidence="1">Uncharacterized protein</fullName>
    </submittedName>
</protein>
<sequence length="253" mass="28656">MNTTSFIHAANIKNKEAGTAAEDSDYEIRKRTTQPHSPPMEEEIEVVEPIKVASQAVTFVSDKLVAIFGVARLFSSRFRTTYIAGMWKEEFIPQLLWHVRIQSPFDKTINTYRAPSWSWASIDNEHLRKRGKGGWVYPGVKDCGFSIGEYFALPLLDSVFPEPWNTPPKPETQEQHREMFSIQGLILRKSKDYNEDERALEGVAYFQLCGEPEEKAERLQVLIGCPEGVEKEALGESVGVDGDGELLYSIKLV</sequence>
<gene>
    <name evidence="1" type="ORF">G7Y89_g15015</name>
</gene>
<dbReference type="EMBL" id="JAAMPI010002161">
    <property type="protein sequence ID" value="KAF4617967.1"/>
    <property type="molecule type" value="Genomic_DNA"/>
</dbReference>
<dbReference type="PANTHER" id="PTHR33112:SF10">
    <property type="entry name" value="TOL"/>
    <property type="match status" value="1"/>
</dbReference>
<proteinExistence type="predicted"/>
<dbReference type="AlphaFoldDB" id="A0A8H4VQ53"/>
<accession>A0A8H4VQ53</accession>
<comment type="caution">
    <text evidence="1">The sequence shown here is derived from an EMBL/GenBank/DDBJ whole genome shotgun (WGS) entry which is preliminary data.</text>
</comment>
<dbReference type="Proteomes" id="UP000566819">
    <property type="component" value="Unassembled WGS sequence"/>
</dbReference>
<evidence type="ECO:0000313" key="1">
    <source>
        <dbReference type="EMBL" id="KAF4617967.1"/>
    </source>
</evidence>
<organism evidence="1 2">
    <name type="scientific">Cudoniella acicularis</name>
    <dbReference type="NCBI Taxonomy" id="354080"/>
    <lineage>
        <taxon>Eukaryota</taxon>
        <taxon>Fungi</taxon>
        <taxon>Dikarya</taxon>
        <taxon>Ascomycota</taxon>
        <taxon>Pezizomycotina</taxon>
        <taxon>Leotiomycetes</taxon>
        <taxon>Helotiales</taxon>
        <taxon>Tricladiaceae</taxon>
        <taxon>Cudoniella</taxon>
    </lineage>
</organism>
<dbReference type="OrthoDB" id="8300194at2759"/>
<name>A0A8H4VQ53_9HELO</name>
<keyword evidence="2" id="KW-1185">Reference proteome</keyword>